<dbReference type="Pfam" id="PF00069">
    <property type="entry name" value="Pkinase"/>
    <property type="match status" value="1"/>
</dbReference>
<dbReference type="PANTHER" id="PTHR11909">
    <property type="entry name" value="CASEIN KINASE-RELATED"/>
    <property type="match status" value="1"/>
</dbReference>
<evidence type="ECO:0000313" key="3">
    <source>
        <dbReference type="Proteomes" id="UP000230233"/>
    </source>
</evidence>
<feature type="domain" description="Protein kinase" evidence="1">
    <location>
        <begin position="20"/>
        <end position="309"/>
    </location>
</feature>
<keyword evidence="3" id="KW-1185">Reference proteome</keyword>
<dbReference type="Gene3D" id="1.10.510.10">
    <property type="entry name" value="Transferase(Phosphotransferase) domain 1"/>
    <property type="match status" value="1"/>
</dbReference>
<dbReference type="GO" id="GO:0004672">
    <property type="term" value="F:protein kinase activity"/>
    <property type="evidence" value="ECO:0007669"/>
    <property type="project" value="InterPro"/>
</dbReference>
<dbReference type="PROSITE" id="PS50011">
    <property type="entry name" value="PROTEIN_KINASE_DOM"/>
    <property type="match status" value="1"/>
</dbReference>
<dbReference type="Proteomes" id="UP000230233">
    <property type="component" value="Chromosome X"/>
</dbReference>
<evidence type="ECO:0000259" key="1">
    <source>
        <dbReference type="PROSITE" id="PS50011"/>
    </source>
</evidence>
<proteinExistence type="predicted"/>
<gene>
    <name evidence="2" type="primary">Cnig_chr_X.g22854</name>
    <name evidence="2" type="ORF">B9Z55_022854</name>
</gene>
<dbReference type="SUPFAM" id="SSF56112">
    <property type="entry name" value="Protein kinase-like (PK-like)"/>
    <property type="match status" value="1"/>
</dbReference>
<reference evidence="3" key="1">
    <citation type="submission" date="2017-10" db="EMBL/GenBank/DDBJ databases">
        <title>Rapid genome shrinkage in a self-fertile nematode reveals novel sperm competition proteins.</title>
        <authorList>
            <person name="Yin D."/>
            <person name="Schwarz E.M."/>
            <person name="Thomas C.G."/>
            <person name="Felde R.L."/>
            <person name="Korf I.F."/>
            <person name="Cutter A.D."/>
            <person name="Schartner C.M."/>
            <person name="Ralston E.J."/>
            <person name="Meyer B.J."/>
            <person name="Haag E.S."/>
        </authorList>
    </citation>
    <scope>NUCLEOTIDE SEQUENCE [LARGE SCALE GENOMIC DNA]</scope>
    <source>
        <strain evidence="3">JU1422</strain>
    </source>
</reference>
<protein>
    <recommendedName>
        <fullName evidence="1">Protein kinase domain-containing protein</fullName>
    </recommendedName>
</protein>
<dbReference type="InterPro" id="IPR000719">
    <property type="entry name" value="Prot_kinase_dom"/>
</dbReference>
<dbReference type="OrthoDB" id="5806932at2759"/>
<accession>A0A2G5SM10</accession>
<dbReference type="SMART" id="SM00220">
    <property type="entry name" value="S_TKc"/>
    <property type="match status" value="1"/>
</dbReference>
<dbReference type="STRING" id="1611254.A0A2G5SM10"/>
<dbReference type="InterPro" id="IPR050235">
    <property type="entry name" value="CK1_Ser-Thr_kinase"/>
</dbReference>
<dbReference type="GO" id="GO:0005524">
    <property type="term" value="F:ATP binding"/>
    <property type="evidence" value="ECO:0007669"/>
    <property type="project" value="InterPro"/>
</dbReference>
<evidence type="ECO:0000313" key="2">
    <source>
        <dbReference type="EMBL" id="PIC16154.1"/>
    </source>
</evidence>
<dbReference type="InterPro" id="IPR011009">
    <property type="entry name" value="Kinase-like_dom_sf"/>
</dbReference>
<name>A0A2G5SM10_9PELO</name>
<comment type="caution">
    <text evidence="2">The sequence shown here is derived from an EMBL/GenBank/DDBJ whole genome shotgun (WGS) entry which is preliminary data.</text>
</comment>
<organism evidence="2 3">
    <name type="scientific">Caenorhabditis nigoni</name>
    <dbReference type="NCBI Taxonomy" id="1611254"/>
    <lineage>
        <taxon>Eukaryota</taxon>
        <taxon>Metazoa</taxon>
        <taxon>Ecdysozoa</taxon>
        <taxon>Nematoda</taxon>
        <taxon>Chromadorea</taxon>
        <taxon>Rhabditida</taxon>
        <taxon>Rhabditina</taxon>
        <taxon>Rhabditomorpha</taxon>
        <taxon>Rhabditoidea</taxon>
        <taxon>Rhabditidae</taxon>
        <taxon>Peloderinae</taxon>
        <taxon>Caenorhabditis</taxon>
    </lineage>
</organism>
<dbReference type="EMBL" id="PDUG01000006">
    <property type="protein sequence ID" value="PIC16154.1"/>
    <property type="molecule type" value="Genomic_DNA"/>
</dbReference>
<sequence length="309" mass="35507">MFQQTTTSNNGPLNDELLKNQLIARYKPGRFVSTTNLYDTERYGIVIPVHDSRTNTGYLLKAQKILDLFKPEFEVFKSMREDSPFPHMVEHFGFFNPPNVFNYCIVMTVEGQSIQKLMARTPTCWSIGNCVRLIYQLIGAVQALHNLGFCHRDIHFGNVTIKRESDQRLAVKLIDFNGAVRLDPPQHPIHVMTTWQASLQDCEGMPYTRYDDLTSALFILLKLRNIDPFSFGNVDQLEESKKSFDANPNVWFKADTMWIAALYTQIQKQRISGVDYNALFQMLETAVPGINPQSDIDYQPTENNQIILL</sequence>
<dbReference type="AlphaFoldDB" id="A0A2G5SM10"/>